<dbReference type="Gene3D" id="1.10.150.480">
    <property type="match status" value="1"/>
</dbReference>
<feature type="chain" id="PRO_5045377371" evidence="2">
    <location>
        <begin position="28"/>
        <end position="373"/>
    </location>
</feature>
<feature type="transmembrane region" description="Helical" evidence="1">
    <location>
        <begin position="338"/>
        <end position="359"/>
    </location>
</feature>
<dbReference type="NCBIfam" id="TIGR01167">
    <property type="entry name" value="LPXTG_anchor"/>
    <property type="match status" value="1"/>
</dbReference>
<comment type="caution">
    <text evidence="4">The sequence shown here is derived from an EMBL/GenBank/DDBJ whole genome shotgun (WGS) entry which is preliminary data.</text>
</comment>
<dbReference type="RefSeq" id="WP_380624194.1">
    <property type="nucleotide sequence ID" value="NZ_JBHSDK010000028.1"/>
</dbReference>
<organism evidence="4 5">
    <name type="scientific">Salininema proteolyticum</name>
    <dbReference type="NCBI Taxonomy" id="1607685"/>
    <lineage>
        <taxon>Bacteria</taxon>
        <taxon>Bacillati</taxon>
        <taxon>Actinomycetota</taxon>
        <taxon>Actinomycetes</taxon>
        <taxon>Glycomycetales</taxon>
        <taxon>Glycomycetaceae</taxon>
        <taxon>Salininema</taxon>
    </lineage>
</organism>
<keyword evidence="1" id="KW-1133">Transmembrane helix</keyword>
<keyword evidence="2" id="KW-0732">Signal</keyword>
<feature type="signal peptide" evidence="2">
    <location>
        <begin position="1"/>
        <end position="27"/>
    </location>
</feature>
<dbReference type="Proteomes" id="UP001595823">
    <property type="component" value="Unassembled WGS sequence"/>
</dbReference>
<evidence type="ECO:0000256" key="1">
    <source>
        <dbReference type="SAM" id="Phobius"/>
    </source>
</evidence>
<evidence type="ECO:0000313" key="5">
    <source>
        <dbReference type="Proteomes" id="UP001595823"/>
    </source>
</evidence>
<evidence type="ECO:0000259" key="3">
    <source>
        <dbReference type="Pfam" id="PF08341"/>
    </source>
</evidence>
<keyword evidence="1" id="KW-0812">Transmembrane</keyword>
<feature type="domain" description="Thioester" evidence="3">
    <location>
        <begin position="73"/>
        <end position="182"/>
    </location>
</feature>
<reference evidence="5" key="1">
    <citation type="journal article" date="2019" name="Int. J. Syst. Evol. Microbiol.">
        <title>The Global Catalogue of Microorganisms (GCM) 10K type strain sequencing project: providing services to taxonomists for standard genome sequencing and annotation.</title>
        <authorList>
            <consortium name="The Broad Institute Genomics Platform"/>
            <consortium name="The Broad Institute Genome Sequencing Center for Infectious Disease"/>
            <person name="Wu L."/>
            <person name="Ma J."/>
        </authorList>
    </citation>
    <scope>NUCLEOTIDE SEQUENCE [LARGE SCALE GENOMIC DNA]</scope>
    <source>
        <strain evidence="5">IBRC-M 10908</strain>
    </source>
</reference>
<evidence type="ECO:0000313" key="4">
    <source>
        <dbReference type="EMBL" id="MFC4337324.1"/>
    </source>
</evidence>
<keyword evidence="1" id="KW-0472">Membrane</keyword>
<dbReference type="Pfam" id="PF08341">
    <property type="entry name" value="TED"/>
    <property type="match status" value="1"/>
</dbReference>
<proteinExistence type="predicted"/>
<name>A0ABV8U3I4_9ACTN</name>
<sequence>MFKRSLKVGAAAAGLALAFGAAGTAQAQDDDQPARGPVFTDNENALTLNSAGGGSQIASVISIELEGQSLLSYCIQIENALQTDKIHEESDWDELGQDVENLDQVLAVLYSGFGPNDADTVFADAGVEAADEWSDDVKAKIAYAGTQGAIWSLTDGFELDADSTTSSDEQVDAAVTAVHDYLGGVDETVPEPVTDPQFDIDESAAEYADGQAGPYTVGTNIGPLGFEAPENVEIVDGDGNEVTELTDGLTFYAKTDVDENSEFALDITDFVKQFPVGRTFEATDEQSGDVSTSKAASVEGQRIILAETLEQTVEVELSFGVEIPEDTTPKLPVTGTSYAAIGGIGAVLLAAGVVTLVLMRRKNNTAGDWGASA</sequence>
<protein>
    <submittedName>
        <fullName evidence="4">Thioester domain-containing protein</fullName>
    </submittedName>
</protein>
<dbReference type="InterPro" id="IPR013552">
    <property type="entry name" value="Thioester_dom"/>
</dbReference>
<accession>A0ABV8U3I4</accession>
<evidence type="ECO:0000256" key="2">
    <source>
        <dbReference type="SAM" id="SignalP"/>
    </source>
</evidence>
<keyword evidence="5" id="KW-1185">Reference proteome</keyword>
<dbReference type="EMBL" id="JBHSDK010000028">
    <property type="protein sequence ID" value="MFC4337324.1"/>
    <property type="molecule type" value="Genomic_DNA"/>
</dbReference>
<gene>
    <name evidence="4" type="ORF">ACFPET_19165</name>
</gene>